<feature type="region of interest" description="Disordered" evidence="1">
    <location>
        <begin position="33"/>
        <end position="63"/>
    </location>
</feature>
<feature type="compositionally biased region" description="Low complexity" evidence="1">
    <location>
        <begin position="33"/>
        <end position="44"/>
    </location>
</feature>
<protein>
    <recommendedName>
        <fullName evidence="5">PknH-like extracellular domain-containing protein</fullName>
    </recommendedName>
</protein>
<evidence type="ECO:0000256" key="1">
    <source>
        <dbReference type="SAM" id="MobiDB-lite"/>
    </source>
</evidence>
<evidence type="ECO:0008006" key="5">
    <source>
        <dbReference type="Google" id="ProtNLM"/>
    </source>
</evidence>
<sequence length="245" mass="24379">MSRIFSFAAALTLPAVFALPSAGLAAPSGGAALPPSGPAAPSGGVATALRAGPDGVPVPPAGGPDAQRLTAALLAAPELPAGFAPQPDAVDDLFARIPAEIAACGKATGVAPGAVYREYLRGTNDEELLIETLAAPGDEAARAAVAALAGTLPACKSFTRAPGELPAEMRFAISAHPDPGIGDVSAGLAFVMTVPDMNLTVNGRLLTAATHGLHVTVLLMTEDAPKTADLEAATRAAVAKLKDLR</sequence>
<organism evidence="3 4">
    <name type="scientific">Actinoplanes sandaracinus</name>
    <dbReference type="NCBI Taxonomy" id="3045177"/>
    <lineage>
        <taxon>Bacteria</taxon>
        <taxon>Bacillati</taxon>
        <taxon>Actinomycetota</taxon>
        <taxon>Actinomycetes</taxon>
        <taxon>Micromonosporales</taxon>
        <taxon>Micromonosporaceae</taxon>
        <taxon>Actinoplanes</taxon>
    </lineage>
</organism>
<gene>
    <name evidence="3" type="ORF">QLQ12_15365</name>
</gene>
<dbReference type="Proteomes" id="UP001241758">
    <property type="component" value="Unassembled WGS sequence"/>
</dbReference>
<name>A0ABT6WJS3_9ACTN</name>
<dbReference type="EMBL" id="JASCTH010000009">
    <property type="protein sequence ID" value="MDI6099979.1"/>
    <property type="molecule type" value="Genomic_DNA"/>
</dbReference>
<evidence type="ECO:0000313" key="3">
    <source>
        <dbReference type="EMBL" id="MDI6099979.1"/>
    </source>
</evidence>
<comment type="caution">
    <text evidence="3">The sequence shown here is derived from an EMBL/GenBank/DDBJ whole genome shotgun (WGS) entry which is preliminary data.</text>
</comment>
<evidence type="ECO:0000313" key="4">
    <source>
        <dbReference type="Proteomes" id="UP001241758"/>
    </source>
</evidence>
<keyword evidence="4" id="KW-1185">Reference proteome</keyword>
<feature type="signal peptide" evidence="2">
    <location>
        <begin position="1"/>
        <end position="25"/>
    </location>
</feature>
<reference evidence="3 4" key="1">
    <citation type="submission" date="2023-05" db="EMBL/GenBank/DDBJ databases">
        <title>Actinoplanes sp. NEAU-A12 genome sequencing.</title>
        <authorList>
            <person name="Wang Z.-S."/>
        </authorList>
    </citation>
    <scope>NUCLEOTIDE SEQUENCE [LARGE SCALE GENOMIC DNA]</scope>
    <source>
        <strain evidence="3 4">NEAU-A12</strain>
    </source>
</reference>
<feature type="chain" id="PRO_5046390613" description="PknH-like extracellular domain-containing protein" evidence="2">
    <location>
        <begin position="26"/>
        <end position="245"/>
    </location>
</feature>
<evidence type="ECO:0000256" key="2">
    <source>
        <dbReference type="SAM" id="SignalP"/>
    </source>
</evidence>
<accession>A0ABT6WJS3</accession>
<keyword evidence="2" id="KW-0732">Signal</keyword>
<dbReference type="RefSeq" id="WP_282760506.1">
    <property type="nucleotide sequence ID" value="NZ_JASCTH010000009.1"/>
</dbReference>
<proteinExistence type="predicted"/>